<keyword evidence="1" id="KW-0378">Hydrolase</keyword>
<name>A0A9N8VPU5_9GLOM</name>
<evidence type="ECO:0000256" key="1">
    <source>
        <dbReference type="ARBA" id="ARBA00022801"/>
    </source>
</evidence>
<dbReference type="OrthoDB" id="408373at2759"/>
<dbReference type="EMBL" id="CAJVPK010000136">
    <property type="protein sequence ID" value="CAG8457234.1"/>
    <property type="molecule type" value="Genomic_DNA"/>
</dbReference>
<accession>A0A9N8VPU5</accession>
<dbReference type="InterPro" id="IPR029058">
    <property type="entry name" value="AB_hydrolase_fold"/>
</dbReference>
<organism evidence="3 4">
    <name type="scientific">Diversispora eburnea</name>
    <dbReference type="NCBI Taxonomy" id="1213867"/>
    <lineage>
        <taxon>Eukaryota</taxon>
        <taxon>Fungi</taxon>
        <taxon>Fungi incertae sedis</taxon>
        <taxon>Mucoromycota</taxon>
        <taxon>Glomeromycotina</taxon>
        <taxon>Glomeromycetes</taxon>
        <taxon>Diversisporales</taxon>
        <taxon>Diversisporaceae</taxon>
        <taxon>Diversispora</taxon>
    </lineage>
</organism>
<dbReference type="Proteomes" id="UP000789706">
    <property type="component" value="Unassembled WGS sequence"/>
</dbReference>
<dbReference type="InterPro" id="IPR052382">
    <property type="entry name" value="ABHD10_acyl-thioesterase"/>
</dbReference>
<reference evidence="3" key="1">
    <citation type="submission" date="2021-06" db="EMBL/GenBank/DDBJ databases">
        <authorList>
            <person name="Kallberg Y."/>
            <person name="Tangrot J."/>
            <person name="Rosling A."/>
        </authorList>
    </citation>
    <scope>NUCLEOTIDE SEQUENCE</scope>
    <source>
        <strain evidence="3">AZ414A</strain>
    </source>
</reference>
<dbReference type="AlphaFoldDB" id="A0A9N8VPU5"/>
<dbReference type="SUPFAM" id="SSF53474">
    <property type="entry name" value="alpha/beta-Hydrolases"/>
    <property type="match status" value="1"/>
</dbReference>
<evidence type="ECO:0000313" key="3">
    <source>
        <dbReference type="EMBL" id="CAG8457234.1"/>
    </source>
</evidence>
<dbReference type="Pfam" id="PF12146">
    <property type="entry name" value="Hydrolase_4"/>
    <property type="match status" value="1"/>
</dbReference>
<proteinExistence type="predicted"/>
<dbReference type="InterPro" id="IPR022742">
    <property type="entry name" value="Hydrolase_4"/>
</dbReference>
<comment type="caution">
    <text evidence="3">The sequence shown here is derived from an EMBL/GenBank/DDBJ whole genome shotgun (WGS) entry which is preliminary data.</text>
</comment>
<dbReference type="GO" id="GO:0004553">
    <property type="term" value="F:hydrolase activity, hydrolyzing O-glycosyl compounds"/>
    <property type="evidence" value="ECO:0007669"/>
    <property type="project" value="TreeGrafter"/>
</dbReference>
<dbReference type="PANTHER" id="PTHR16138">
    <property type="entry name" value="MYCOPHENOLIC ACID ACYL-GLUCURONIDE ESTERASE, MITOCHONDRIAL"/>
    <property type="match status" value="1"/>
</dbReference>
<protein>
    <submittedName>
        <fullName evidence="3">10476_t:CDS:1</fullName>
    </submittedName>
</protein>
<sequence length="312" mass="35794">MTSHFINICKFVTSRNDYIAFQKYSNSIIETKFQNSQQIPRLNSNSCLTPPPPKVIYINGYNSEMQTSKKVAYITKFCENFGIDLLTFDHYAHGLSTGSFLKATVGRWYKDLCLLIEKKTSGPQLLIGSSMGTWLALLVVLKNKNLRNRIHGIIGIAPAINFTEIILNEILELNNDKLNDQNDHKNNESILFGTRTIQNETHNESQIVYNRPSKYSPTGYYPMTLHFLQESREHFINQQELVNGIPCPIVLIHGQQDQDISYQETLKWSKLLSGKNEENVKIKLISDGDHRLSREQDLKILGNEIENMCFGY</sequence>
<gene>
    <name evidence="3" type="ORF">DEBURN_LOCUS2481</name>
</gene>
<dbReference type="PANTHER" id="PTHR16138:SF7">
    <property type="entry name" value="PALMITOYL-PROTEIN THIOESTERASE ABHD10, MITOCHONDRIAL"/>
    <property type="match status" value="1"/>
</dbReference>
<evidence type="ECO:0000313" key="4">
    <source>
        <dbReference type="Proteomes" id="UP000789706"/>
    </source>
</evidence>
<evidence type="ECO:0000259" key="2">
    <source>
        <dbReference type="Pfam" id="PF12146"/>
    </source>
</evidence>
<feature type="domain" description="Serine aminopeptidase S33" evidence="2">
    <location>
        <begin position="54"/>
        <end position="297"/>
    </location>
</feature>
<dbReference type="Gene3D" id="3.40.50.1820">
    <property type="entry name" value="alpha/beta hydrolase"/>
    <property type="match status" value="1"/>
</dbReference>
<keyword evidence="4" id="KW-1185">Reference proteome</keyword>